<dbReference type="SUPFAM" id="SSF50630">
    <property type="entry name" value="Acid proteases"/>
    <property type="match status" value="1"/>
</dbReference>
<dbReference type="Gene3D" id="2.40.70.10">
    <property type="entry name" value="Acid Proteases"/>
    <property type="match status" value="1"/>
</dbReference>
<proteinExistence type="predicted"/>
<reference evidence="2" key="1">
    <citation type="submission" date="2020-10" db="EMBL/GenBank/DDBJ databases">
        <authorList>
            <person name="Kusch S."/>
        </authorList>
    </citation>
    <scope>NUCLEOTIDE SEQUENCE</scope>
    <source>
        <strain evidence="2">SwB9</strain>
    </source>
</reference>
<feature type="domain" description="Peptidase A1" evidence="1">
    <location>
        <begin position="147"/>
        <end position="587"/>
    </location>
</feature>
<dbReference type="InterPro" id="IPR033121">
    <property type="entry name" value="PEPTIDASE_A1"/>
</dbReference>
<evidence type="ECO:0000259" key="1">
    <source>
        <dbReference type="PROSITE" id="PS51767"/>
    </source>
</evidence>
<dbReference type="Proteomes" id="UP000624404">
    <property type="component" value="Unassembled WGS sequence"/>
</dbReference>
<evidence type="ECO:0000313" key="2">
    <source>
        <dbReference type="EMBL" id="CAD6448647.1"/>
    </source>
</evidence>
<dbReference type="Pfam" id="PF00026">
    <property type="entry name" value="Asp"/>
    <property type="match status" value="1"/>
</dbReference>
<protein>
    <submittedName>
        <fullName evidence="2">B66a8c2f-c391-48ac-93e2-4d4bd453fa12</fullName>
    </submittedName>
</protein>
<accession>A0A8H2ZU77</accession>
<evidence type="ECO:0000313" key="3">
    <source>
        <dbReference type="Proteomes" id="UP000624404"/>
    </source>
</evidence>
<sequence>MTLFISLHTPHPFNPVSHQKNSSQLSREVAEMHFSHLHLSSLLILILHFVYYTYAALPPIHFTITRRGGSFPAPDTANLTFLQSTLVDTHARFTNSERVLRGNRVVRVPRRWHDAQTTNTTNSLRRSGTYIQPGTTLLGEVGNSGSWFTSLKIGEPSQNVDLDLNMLTADFSVISTPSGKGSFYLEERSGTYSVSNDNEEGKGMNFPGCRCGKDVVGLPLGIDVFDGWKGERYIPVSFAHCRPQKQWVGSLGKSGTTLGLALGAGLGQVGGWKRGLLEQIVKSGVVDTEVWSLMLINGHEGVFSVGGSSVKAVREVEGRIEQELKKLDAGGFQPGHGELTKTDVSGLQPENNELRKFDGTGLQSGHDELRRNVELGLMRRDENGFGISEKLTTTDVSILGTNDLKRSDESAWEWSKVRGADGWWEVLMKGIWVDANKVLQNQPIVLDVNTPYIVGPPHLVRNLYASISGSRQLPPPYDQFHAYPCFNPPHLSLEFGNLRVKVLDGKRDTGSFSPGGRFSLGRMERGSGYCVGIVVEGRFGDGDSPDGEGGDDGLDGNGMGDMWILGEPFFRDVQVAFDWKEKKVGMQRL</sequence>
<organism evidence="2 3">
    <name type="scientific">Sclerotinia trifoliorum</name>
    <dbReference type="NCBI Taxonomy" id="28548"/>
    <lineage>
        <taxon>Eukaryota</taxon>
        <taxon>Fungi</taxon>
        <taxon>Dikarya</taxon>
        <taxon>Ascomycota</taxon>
        <taxon>Pezizomycotina</taxon>
        <taxon>Leotiomycetes</taxon>
        <taxon>Helotiales</taxon>
        <taxon>Sclerotiniaceae</taxon>
        <taxon>Sclerotinia</taxon>
    </lineage>
</organism>
<comment type="caution">
    <text evidence="2">The sequence shown here is derived from an EMBL/GenBank/DDBJ whole genome shotgun (WGS) entry which is preliminary data.</text>
</comment>
<dbReference type="EMBL" id="CAJHIA010000032">
    <property type="protein sequence ID" value="CAD6448647.1"/>
    <property type="molecule type" value="Genomic_DNA"/>
</dbReference>
<dbReference type="OrthoDB" id="15189at2759"/>
<name>A0A8H2ZU77_9HELO</name>
<dbReference type="PROSITE" id="PS51767">
    <property type="entry name" value="PEPTIDASE_A1"/>
    <property type="match status" value="1"/>
</dbReference>
<dbReference type="InterPro" id="IPR021109">
    <property type="entry name" value="Peptidase_aspartic_dom_sf"/>
</dbReference>
<dbReference type="AlphaFoldDB" id="A0A8H2ZU77"/>
<gene>
    <name evidence="2" type="ORF">SCLTRI_LOCUS8440</name>
</gene>
<keyword evidence="3" id="KW-1185">Reference proteome</keyword>